<evidence type="ECO:0000256" key="2">
    <source>
        <dbReference type="ARBA" id="ARBA00004141"/>
    </source>
</evidence>
<dbReference type="EMBL" id="CP017962">
    <property type="protein sequence ID" value="APC50218.1"/>
    <property type="molecule type" value="Genomic_DNA"/>
</dbReference>
<dbReference type="GO" id="GO:0006508">
    <property type="term" value="P:proteolysis"/>
    <property type="evidence" value="ECO:0007669"/>
    <property type="project" value="UniProtKB-KW"/>
</dbReference>
<evidence type="ECO:0000256" key="11">
    <source>
        <dbReference type="ARBA" id="ARBA00023136"/>
    </source>
</evidence>
<evidence type="ECO:0000256" key="10">
    <source>
        <dbReference type="ARBA" id="ARBA00023049"/>
    </source>
</evidence>
<reference evidence="14 15" key="1">
    <citation type="submission" date="2016-11" db="EMBL/GenBank/DDBJ databases">
        <title>Complete genome sequencing of Virgibacillus halodenitrificans PDB-F2.</title>
        <authorList>
            <person name="Sun Z."/>
            <person name="Zhou Y."/>
            <person name="Li H."/>
        </authorList>
    </citation>
    <scope>NUCLEOTIDE SEQUENCE [LARGE SCALE GENOMIC DNA]</scope>
    <source>
        <strain evidence="14 15">PDB-F2</strain>
    </source>
</reference>
<evidence type="ECO:0000256" key="9">
    <source>
        <dbReference type="ARBA" id="ARBA00022989"/>
    </source>
</evidence>
<keyword evidence="5 12" id="KW-0812">Transmembrane</keyword>
<feature type="domain" description="Peptidase M50" evidence="13">
    <location>
        <begin position="96"/>
        <end position="133"/>
    </location>
</feature>
<dbReference type="GO" id="GO:0016020">
    <property type="term" value="C:membrane"/>
    <property type="evidence" value="ECO:0007669"/>
    <property type="project" value="UniProtKB-SubCell"/>
</dbReference>
<dbReference type="AlphaFoldDB" id="A0AAC9J2W2"/>
<evidence type="ECO:0000256" key="7">
    <source>
        <dbReference type="ARBA" id="ARBA00022801"/>
    </source>
</evidence>
<evidence type="ECO:0000256" key="6">
    <source>
        <dbReference type="ARBA" id="ARBA00022723"/>
    </source>
</evidence>
<evidence type="ECO:0000313" key="15">
    <source>
        <dbReference type="Proteomes" id="UP000182945"/>
    </source>
</evidence>
<feature type="domain" description="Peptidase M50" evidence="13">
    <location>
        <begin position="17"/>
        <end position="86"/>
    </location>
</feature>
<keyword evidence="7" id="KW-0378">Hydrolase</keyword>
<dbReference type="InterPro" id="IPR008915">
    <property type="entry name" value="Peptidase_M50"/>
</dbReference>
<comment type="subcellular location">
    <subcellularLocation>
        <location evidence="2">Membrane</location>
        <topology evidence="2">Multi-pass membrane protein</topology>
    </subcellularLocation>
</comment>
<evidence type="ECO:0000256" key="8">
    <source>
        <dbReference type="ARBA" id="ARBA00022833"/>
    </source>
</evidence>
<comment type="cofactor">
    <cofactor evidence="1">
        <name>Zn(2+)</name>
        <dbReference type="ChEBI" id="CHEBI:29105"/>
    </cofactor>
</comment>
<dbReference type="PANTHER" id="PTHR39188:SF3">
    <property type="entry name" value="STAGE IV SPORULATION PROTEIN FB"/>
    <property type="match status" value="1"/>
</dbReference>
<keyword evidence="4" id="KW-0645">Protease</keyword>
<keyword evidence="11 12" id="KW-0472">Membrane</keyword>
<dbReference type="Proteomes" id="UP000182945">
    <property type="component" value="Chromosome"/>
</dbReference>
<keyword evidence="6" id="KW-0479">Metal-binding</keyword>
<keyword evidence="10" id="KW-0482">Metalloprotease</keyword>
<comment type="similarity">
    <text evidence="3">Belongs to the peptidase M50B family.</text>
</comment>
<sequence>MIFIILSMLTGTFMELSIILAIVFFHELGHYIAAVIHDWRIKQIMLWVFGGVMDVEEHSTRPAKEEVIVTLAGPFQHVIIYLGLIVCNEFQLLPNSVLDLAYYYNTVILLFNLLPIWPLDGGKLLLQCQSLVFPFRKAYYSTLLVSMIISIIFLVIQLVFFPFTLSAFLLLLFLFMENRNEWKQRYYVFIRFLMSRYYNGPSKIGSNSIVVSHETMVLDVFSKFFRDRKHAIYVVFPGNRRKSIDENDCLHSFFHDKSYSKTVGEITDYMT</sequence>
<proteinExistence type="inferred from homology"/>
<accession>A0AAC9J2W2</accession>
<evidence type="ECO:0000256" key="4">
    <source>
        <dbReference type="ARBA" id="ARBA00022670"/>
    </source>
</evidence>
<dbReference type="GO" id="GO:0046872">
    <property type="term" value="F:metal ion binding"/>
    <property type="evidence" value="ECO:0007669"/>
    <property type="project" value="UniProtKB-KW"/>
</dbReference>
<evidence type="ECO:0000256" key="1">
    <source>
        <dbReference type="ARBA" id="ARBA00001947"/>
    </source>
</evidence>
<dbReference type="Pfam" id="PF02163">
    <property type="entry name" value="Peptidase_M50"/>
    <property type="match status" value="2"/>
</dbReference>
<dbReference type="PANTHER" id="PTHR39188">
    <property type="entry name" value="MEMBRANE-ASSOCIATED ZINC METALLOPROTEASE M50B"/>
    <property type="match status" value="1"/>
</dbReference>
<evidence type="ECO:0000256" key="3">
    <source>
        <dbReference type="ARBA" id="ARBA00007931"/>
    </source>
</evidence>
<protein>
    <submittedName>
        <fullName evidence="14">Stage IV sporulation protein FB</fullName>
    </submittedName>
</protein>
<keyword evidence="8" id="KW-0862">Zinc</keyword>
<keyword evidence="9 12" id="KW-1133">Transmembrane helix</keyword>
<evidence type="ECO:0000313" key="14">
    <source>
        <dbReference type="EMBL" id="APC50218.1"/>
    </source>
</evidence>
<evidence type="ECO:0000256" key="5">
    <source>
        <dbReference type="ARBA" id="ARBA00022692"/>
    </source>
</evidence>
<dbReference type="GO" id="GO:0008237">
    <property type="term" value="F:metallopeptidase activity"/>
    <property type="evidence" value="ECO:0007669"/>
    <property type="project" value="UniProtKB-KW"/>
</dbReference>
<dbReference type="KEGG" id="vhl:BME96_08100"/>
<evidence type="ECO:0000259" key="13">
    <source>
        <dbReference type="Pfam" id="PF02163"/>
    </source>
</evidence>
<gene>
    <name evidence="14" type="ORF">BME96_08100</name>
</gene>
<evidence type="ECO:0000256" key="12">
    <source>
        <dbReference type="SAM" id="Phobius"/>
    </source>
</evidence>
<organism evidence="14 15">
    <name type="scientific">Virgibacillus halodenitrificans</name>
    <name type="common">Bacillus halodenitrificans</name>
    <dbReference type="NCBI Taxonomy" id="1482"/>
    <lineage>
        <taxon>Bacteria</taxon>
        <taxon>Bacillati</taxon>
        <taxon>Bacillota</taxon>
        <taxon>Bacilli</taxon>
        <taxon>Bacillales</taxon>
        <taxon>Bacillaceae</taxon>
        <taxon>Virgibacillus</taxon>
    </lineage>
</organism>
<feature type="transmembrane region" description="Helical" evidence="12">
    <location>
        <begin position="100"/>
        <end position="117"/>
    </location>
</feature>
<name>A0AAC9J2W2_VIRHA</name>
<feature type="transmembrane region" description="Helical" evidence="12">
    <location>
        <begin position="143"/>
        <end position="176"/>
    </location>
</feature>